<dbReference type="PANTHER" id="PTHR31225">
    <property type="entry name" value="OS04G0344100 PROTEIN-RELATED"/>
    <property type="match status" value="1"/>
</dbReference>
<comment type="caution">
    <text evidence="3">The sequence shown here is derived from an EMBL/GenBank/DDBJ whole genome shotgun (WGS) entry which is preliminary data.</text>
</comment>
<dbReference type="InterPro" id="IPR036965">
    <property type="entry name" value="Terpene_synth_N_sf"/>
</dbReference>
<evidence type="ECO:0000313" key="4">
    <source>
        <dbReference type="Proteomes" id="UP000712281"/>
    </source>
</evidence>
<sequence>MSVVHSSSLASHIVDLKMILCTKKVLVDSLADLPCLSYHFDNEIEEVSKRAFERREDLIANENDLHTVSIIFRVFRTYGDYVLSDIFNIFKGNSGKFKKSLVEDVKGMLSFYEAVHFGSTTDHILDEASSLRLDHLKPLATGCRACPPHILKYAKSSPHISVPEQPSSGYDACDIYGSTPEVAPLLDCLERMKGQKNDPLDGMSQLYWLEPWGPIVMLSDSTPAGGELLIPVTKSGYWAFGLREYPPG</sequence>
<organism evidence="3 4">
    <name type="scientific">Brassica cretica</name>
    <name type="common">Mustard</name>
    <dbReference type="NCBI Taxonomy" id="69181"/>
    <lineage>
        <taxon>Eukaryota</taxon>
        <taxon>Viridiplantae</taxon>
        <taxon>Streptophyta</taxon>
        <taxon>Embryophyta</taxon>
        <taxon>Tracheophyta</taxon>
        <taxon>Spermatophyta</taxon>
        <taxon>Magnoliopsida</taxon>
        <taxon>eudicotyledons</taxon>
        <taxon>Gunneridae</taxon>
        <taxon>Pentapetalae</taxon>
        <taxon>rosids</taxon>
        <taxon>malvids</taxon>
        <taxon>Brassicales</taxon>
        <taxon>Brassicaceae</taxon>
        <taxon>Brassiceae</taxon>
        <taxon>Brassica</taxon>
    </lineage>
</organism>
<accession>A0A8S9H460</accession>
<evidence type="ECO:0000313" key="3">
    <source>
        <dbReference type="EMBL" id="KAF2551980.1"/>
    </source>
</evidence>
<dbReference type="InterPro" id="IPR050148">
    <property type="entry name" value="Terpene_synthase-like"/>
</dbReference>
<proteinExistence type="predicted"/>
<dbReference type="PANTHER" id="PTHR31225:SF242">
    <property type="entry name" value="TERPENOID SYNTHASE 9"/>
    <property type="match status" value="1"/>
</dbReference>
<dbReference type="Gene3D" id="1.50.10.130">
    <property type="entry name" value="Terpene synthase, N-terminal domain"/>
    <property type="match status" value="1"/>
</dbReference>
<reference evidence="3" key="1">
    <citation type="submission" date="2019-12" db="EMBL/GenBank/DDBJ databases">
        <title>Genome sequencing and annotation of Brassica cretica.</title>
        <authorList>
            <person name="Studholme D.J."/>
            <person name="Sarris P.F."/>
        </authorList>
    </citation>
    <scope>NUCLEOTIDE SEQUENCE</scope>
    <source>
        <strain evidence="3">PFS-001/15</strain>
        <tissue evidence="3">Leaf</tissue>
    </source>
</reference>
<dbReference type="GO" id="GO:0016114">
    <property type="term" value="P:terpenoid biosynthetic process"/>
    <property type="evidence" value="ECO:0007669"/>
    <property type="project" value="InterPro"/>
</dbReference>
<dbReference type="InterPro" id="IPR008930">
    <property type="entry name" value="Terpenoid_cyclase/PrenylTrfase"/>
</dbReference>
<dbReference type="InterPro" id="IPR001906">
    <property type="entry name" value="Terpene_synth_N"/>
</dbReference>
<evidence type="ECO:0000259" key="2">
    <source>
        <dbReference type="Pfam" id="PF01397"/>
    </source>
</evidence>
<dbReference type="SUPFAM" id="SSF48239">
    <property type="entry name" value="Terpenoid cyclases/Protein prenyltransferases"/>
    <property type="match status" value="1"/>
</dbReference>
<name>A0A8S9H460_BRACR</name>
<dbReference type="AlphaFoldDB" id="A0A8S9H460"/>
<dbReference type="GO" id="GO:0010333">
    <property type="term" value="F:terpene synthase activity"/>
    <property type="evidence" value="ECO:0007669"/>
    <property type="project" value="InterPro"/>
</dbReference>
<dbReference type="Proteomes" id="UP000712281">
    <property type="component" value="Unassembled WGS sequence"/>
</dbReference>
<protein>
    <recommendedName>
        <fullName evidence="2">Terpene synthase N-terminal domain-containing protein</fullName>
    </recommendedName>
</protein>
<evidence type="ECO:0000256" key="1">
    <source>
        <dbReference type="ARBA" id="ARBA00023239"/>
    </source>
</evidence>
<gene>
    <name evidence="3" type="ORF">F2Q68_00035757</name>
</gene>
<dbReference type="Pfam" id="PF01397">
    <property type="entry name" value="Terpene_synth"/>
    <property type="match status" value="1"/>
</dbReference>
<feature type="domain" description="Terpene synthase N-terminal" evidence="2">
    <location>
        <begin position="25"/>
        <end position="150"/>
    </location>
</feature>
<keyword evidence="1" id="KW-0456">Lyase</keyword>
<dbReference type="EMBL" id="QGKW02001988">
    <property type="protein sequence ID" value="KAF2551980.1"/>
    <property type="molecule type" value="Genomic_DNA"/>
</dbReference>